<evidence type="ECO:0000313" key="6">
    <source>
        <dbReference type="Proteomes" id="UP001501407"/>
    </source>
</evidence>
<feature type="domain" description="Acyl-CoA dehydrogenase/oxidase C-terminal" evidence="4">
    <location>
        <begin position="169"/>
        <end position="287"/>
    </location>
</feature>
<dbReference type="InterPro" id="IPR009075">
    <property type="entry name" value="AcylCo_DH/oxidase_C"/>
</dbReference>
<dbReference type="PANTHER" id="PTHR43884">
    <property type="entry name" value="ACYL-COA DEHYDROGENASE"/>
    <property type="match status" value="1"/>
</dbReference>
<dbReference type="Pfam" id="PF00441">
    <property type="entry name" value="Acyl-CoA_dh_1"/>
    <property type="match status" value="1"/>
</dbReference>
<evidence type="ECO:0000256" key="2">
    <source>
        <dbReference type="ARBA" id="ARBA00022827"/>
    </source>
</evidence>
<keyword evidence="2" id="KW-0274">FAD</keyword>
<evidence type="ECO:0000256" key="1">
    <source>
        <dbReference type="ARBA" id="ARBA00022630"/>
    </source>
</evidence>
<comment type="caution">
    <text evidence="5">The sequence shown here is derived from an EMBL/GenBank/DDBJ whole genome shotgun (WGS) entry which is preliminary data.</text>
</comment>
<accession>A0ABP9MAP9</accession>
<keyword evidence="1" id="KW-0285">Flavoprotein</keyword>
<keyword evidence="6" id="KW-1185">Reference proteome</keyword>
<keyword evidence="3" id="KW-0560">Oxidoreductase</keyword>
<dbReference type="Gene3D" id="1.20.140.10">
    <property type="entry name" value="Butyryl-CoA Dehydrogenase, subunit A, domain 3"/>
    <property type="match status" value="1"/>
</dbReference>
<organism evidence="5 6">
    <name type="scientific">Microbacterium yannicii</name>
    <dbReference type="NCBI Taxonomy" id="671622"/>
    <lineage>
        <taxon>Bacteria</taxon>
        <taxon>Bacillati</taxon>
        <taxon>Actinomycetota</taxon>
        <taxon>Actinomycetes</taxon>
        <taxon>Micrococcales</taxon>
        <taxon>Microbacteriaceae</taxon>
        <taxon>Microbacterium</taxon>
    </lineage>
</organism>
<evidence type="ECO:0000259" key="4">
    <source>
        <dbReference type="Pfam" id="PF00441"/>
    </source>
</evidence>
<evidence type="ECO:0000313" key="5">
    <source>
        <dbReference type="EMBL" id="GAA5092070.1"/>
    </source>
</evidence>
<dbReference type="InterPro" id="IPR036250">
    <property type="entry name" value="AcylCo_DH-like_C"/>
</dbReference>
<proteinExistence type="predicted"/>
<name>A0ABP9MAP9_9MICO</name>
<dbReference type="PANTHER" id="PTHR43884:SF20">
    <property type="entry name" value="ACYL-COA DEHYDROGENASE FADE28"/>
    <property type="match status" value="1"/>
</dbReference>
<dbReference type="EMBL" id="BAABKZ010000002">
    <property type="protein sequence ID" value="GAA5092070.1"/>
    <property type="molecule type" value="Genomic_DNA"/>
</dbReference>
<dbReference type="SUPFAM" id="SSF47203">
    <property type="entry name" value="Acyl-CoA dehydrogenase C-terminal domain-like"/>
    <property type="match status" value="1"/>
</dbReference>
<dbReference type="RefSeq" id="WP_194414803.1">
    <property type="nucleotide sequence ID" value="NZ_BAABKZ010000002.1"/>
</dbReference>
<protein>
    <submittedName>
        <fullName evidence="5">Acyl-CoA dehydrogenase family protein</fullName>
    </submittedName>
</protein>
<evidence type="ECO:0000256" key="3">
    <source>
        <dbReference type="ARBA" id="ARBA00023002"/>
    </source>
</evidence>
<sequence length="323" mass="34022">MNSSLAEEAVEVAGVLRESIATAGGVDMLRRAVDDPAVRDVAGDLVDAIGLWELEPLEDPLQLEVAAAASQAAGFYALPYPVTERFARSAGGEATAVVGTEPTVLVAHGDLPLDWTGVDPDGLLHRLTLDSAPLGTKLAPFAVRMAAEPMGERAPAAASLGLTLQSWWLLGLLEHAVADTVRYTREREQFGRRLISFQGVGFQLADMAVAVEALGELGKYTLWRIATAGDGSLVDAVALRSAAVAAASTVLRGAHQLHGAMGFTDEVDVSWLSRASQLVRRLPEGAHSTAARLVALIDADGWADFGYADAPTAERTAESVRYA</sequence>
<dbReference type="Proteomes" id="UP001501407">
    <property type="component" value="Unassembled WGS sequence"/>
</dbReference>
<reference evidence="6" key="1">
    <citation type="journal article" date="2019" name="Int. J. Syst. Evol. Microbiol.">
        <title>The Global Catalogue of Microorganisms (GCM) 10K type strain sequencing project: providing services to taxonomists for standard genome sequencing and annotation.</title>
        <authorList>
            <consortium name="The Broad Institute Genomics Platform"/>
            <consortium name="The Broad Institute Genome Sequencing Center for Infectious Disease"/>
            <person name="Wu L."/>
            <person name="Ma J."/>
        </authorList>
    </citation>
    <scope>NUCLEOTIDE SEQUENCE [LARGE SCALE GENOMIC DNA]</scope>
    <source>
        <strain evidence="6">JCM 18959</strain>
    </source>
</reference>
<gene>
    <name evidence="5" type="ORF">GCM10025760_20220</name>
</gene>